<keyword evidence="9" id="KW-0238">DNA-binding</keyword>
<dbReference type="PROSITE" id="PS50157">
    <property type="entry name" value="ZINC_FINGER_C2H2_2"/>
    <property type="match status" value="5"/>
</dbReference>
<dbReference type="PROSITE" id="PS50805">
    <property type="entry name" value="KRAB"/>
    <property type="match status" value="1"/>
</dbReference>
<dbReference type="InterPro" id="IPR013087">
    <property type="entry name" value="Znf_C2H2_type"/>
</dbReference>
<feature type="domain" description="KRAB" evidence="17">
    <location>
        <begin position="140"/>
        <end position="223"/>
    </location>
</feature>
<dbReference type="InterPro" id="IPR038269">
    <property type="entry name" value="SCAN_sf"/>
</dbReference>
<dbReference type="Ensembl" id="ENSMLET00000050152.1">
    <property type="protein sequence ID" value="ENSMLEP00000026611.1"/>
    <property type="gene ID" value="ENSMLEG00000037507.1"/>
</dbReference>
<proteinExistence type="inferred from homology"/>
<dbReference type="FunFam" id="3.30.160.60:FF:001005">
    <property type="entry name" value="Zinc finger protein 75A"/>
    <property type="match status" value="1"/>
</dbReference>
<dbReference type="CDD" id="cd07936">
    <property type="entry name" value="SCAN"/>
    <property type="match status" value="1"/>
</dbReference>
<dbReference type="InterPro" id="IPR001909">
    <property type="entry name" value="KRAB"/>
</dbReference>
<dbReference type="PROSITE" id="PS00028">
    <property type="entry name" value="ZINC_FINGER_C2H2_1"/>
    <property type="match status" value="5"/>
</dbReference>
<dbReference type="Proteomes" id="UP000233140">
    <property type="component" value="Unassembled WGS sequence"/>
</dbReference>
<evidence type="ECO:0000313" key="19">
    <source>
        <dbReference type="Proteomes" id="UP000233140"/>
    </source>
</evidence>
<dbReference type="InterPro" id="IPR036051">
    <property type="entry name" value="KRAB_dom_sf"/>
</dbReference>
<dbReference type="PROSITE" id="PS50804">
    <property type="entry name" value="SCAN_BOX"/>
    <property type="match status" value="1"/>
</dbReference>
<comment type="function">
    <text evidence="1">May be involved in transcriptional regulation.</text>
</comment>
<dbReference type="InterPro" id="IPR003309">
    <property type="entry name" value="SCAN_dom"/>
</dbReference>
<dbReference type="PANTHER" id="PTHR23226">
    <property type="entry name" value="ZINC FINGER AND SCAN DOMAIN-CONTAINING"/>
    <property type="match status" value="1"/>
</dbReference>
<dbReference type="Pfam" id="PF01352">
    <property type="entry name" value="KRAB"/>
    <property type="match status" value="1"/>
</dbReference>
<evidence type="ECO:0000256" key="11">
    <source>
        <dbReference type="ARBA" id="ARBA00023242"/>
    </source>
</evidence>
<name>A0A2K5ZFL7_MANLE</name>
<evidence type="ECO:0000256" key="8">
    <source>
        <dbReference type="ARBA" id="ARBA00023015"/>
    </source>
</evidence>
<dbReference type="FunFam" id="1.10.4020.10:FF:000001">
    <property type="entry name" value="zinc finger protein 263 isoform X1"/>
    <property type="match status" value="1"/>
</dbReference>
<accession>A0A2K5ZFL7</accession>
<dbReference type="GO" id="GO:0000981">
    <property type="term" value="F:DNA-binding transcription factor activity, RNA polymerase II-specific"/>
    <property type="evidence" value="ECO:0007669"/>
    <property type="project" value="TreeGrafter"/>
</dbReference>
<dbReference type="GO" id="GO:0008270">
    <property type="term" value="F:zinc ion binding"/>
    <property type="evidence" value="ECO:0007669"/>
    <property type="project" value="UniProtKB-KW"/>
</dbReference>
<dbReference type="AlphaFoldDB" id="A0A2K5ZFL7"/>
<evidence type="ECO:0000259" key="16">
    <source>
        <dbReference type="PROSITE" id="PS50804"/>
    </source>
</evidence>
<reference evidence="18" key="1">
    <citation type="submission" date="2025-08" db="UniProtKB">
        <authorList>
            <consortium name="Ensembl"/>
        </authorList>
    </citation>
    <scope>IDENTIFICATION</scope>
</reference>
<protein>
    <submittedName>
        <fullName evidence="18">Zinc finger protein 75D</fullName>
    </submittedName>
</protein>
<evidence type="ECO:0000256" key="5">
    <source>
        <dbReference type="ARBA" id="ARBA00022737"/>
    </source>
</evidence>
<evidence type="ECO:0000256" key="1">
    <source>
        <dbReference type="ARBA" id="ARBA00003767"/>
    </source>
</evidence>
<dbReference type="CDD" id="cd07765">
    <property type="entry name" value="KRAB_A-box"/>
    <property type="match status" value="1"/>
</dbReference>
<dbReference type="PANTHER" id="PTHR23226:SF272">
    <property type="entry name" value="ZINC FINGER PROTEIN 75D"/>
    <property type="match status" value="1"/>
</dbReference>
<dbReference type="SMART" id="SM00431">
    <property type="entry name" value="SCAN"/>
    <property type="match status" value="1"/>
</dbReference>
<evidence type="ECO:0000256" key="2">
    <source>
        <dbReference type="ARBA" id="ARBA00004123"/>
    </source>
</evidence>
<evidence type="ECO:0000256" key="13">
    <source>
        <dbReference type="PROSITE-ProRule" id="PRU00187"/>
    </source>
</evidence>
<evidence type="ECO:0000256" key="6">
    <source>
        <dbReference type="ARBA" id="ARBA00022771"/>
    </source>
</evidence>
<dbReference type="KEGG" id="mleu:105538483"/>
<comment type="subcellular location">
    <subcellularLocation>
        <location evidence="2 13">Nucleus</location>
    </subcellularLocation>
</comment>
<dbReference type="FunFam" id="3.30.160.60:FF:000720">
    <property type="entry name" value="zinc finger protein 18 isoform X2"/>
    <property type="match status" value="1"/>
</dbReference>
<organism evidence="18 19">
    <name type="scientific">Mandrillus leucophaeus</name>
    <name type="common">Drill</name>
    <name type="synonym">Papio leucophaeus</name>
    <dbReference type="NCBI Taxonomy" id="9568"/>
    <lineage>
        <taxon>Eukaryota</taxon>
        <taxon>Metazoa</taxon>
        <taxon>Chordata</taxon>
        <taxon>Craniata</taxon>
        <taxon>Vertebrata</taxon>
        <taxon>Euteleostomi</taxon>
        <taxon>Mammalia</taxon>
        <taxon>Eutheria</taxon>
        <taxon>Euarchontoglires</taxon>
        <taxon>Primates</taxon>
        <taxon>Haplorrhini</taxon>
        <taxon>Catarrhini</taxon>
        <taxon>Cercopithecidae</taxon>
        <taxon>Cercopithecinae</taxon>
        <taxon>Mandrillus</taxon>
    </lineage>
</organism>
<evidence type="ECO:0000256" key="10">
    <source>
        <dbReference type="ARBA" id="ARBA00023163"/>
    </source>
</evidence>
<evidence type="ECO:0000313" key="18">
    <source>
        <dbReference type="Ensembl" id="ENSMLEP00000026611.1"/>
    </source>
</evidence>
<feature type="domain" description="C2H2-type" evidence="15">
    <location>
        <begin position="354"/>
        <end position="381"/>
    </location>
</feature>
<dbReference type="FunFam" id="3.30.160.60:FF:001261">
    <property type="entry name" value="Zinc finger protein 75a"/>
    <property type="match status" value="1"/>
</dbReference>
<evidence type="ECO:0000256" key="4">
    <source>
        <dbReference type="ARBA" id="ARBA00022723"/>
    </source>
</evidence>
<feature type="domain" description="C2H2-type" evidence="15">
    <location>
        <begin position="270"/>
        <end position="297"/>
    </location>
</feature>
<sequence length="415" mass="48337">MTMRELKADSCSNPQMGAMWETSGSVNENFSQSKKYSAKIESLGPESACRHFWSFRYHEATGPLETISQLQKLCHQWLRPEIHSKEQILEMLVLEQFLSILPKETQNWVQKHHPQNVKQALVLVEFLQREPDGTKNESLLTFEDVAVYFSEEEWQLLDPPEKTLYNDVMQDIYETVISLGLKLKNDTGNDHPISVSTSEIQTSGCKVSKKTRMKIAQKTMGRENPGDTHSVQKWHRAFPRKKRKKLATCKQEFPKLMDLHGKGPTGEKPFKCQECGKSFRVSSDLIKHQRIHTGEKPYKCQQCDKRFRWSSDLNKHFMTHQGIKPYRCSWCGKSFSHNTNLHTHQRIHTGEKPFKCGECGKRFIQNSHLIKHQRTHTGEQPYTCSICKRNFSRRSSLLRHQKLHRRKEACLLSSN</sequence>
<keyword evidence="10" id="KW-0804">Transcription</keyword>
<dbReference type="OrthoDB" id="6077919at2759"/>
<dbReference type="SMART" id="SM00355">
    <property type="entry name" value="ZnF_C2H2"/>
    <property type="match status" value="5"/>
</dbReference>
<feature type="domain" description="SCAN box" evidence="16">
    <location>
        <begin position="50"/>
        <end position="130"/>
    </location>
</feature>
<keyword evidence="5" id="KW-0677">Repeat</keyword>
<dbReference type="SUPFAM" id="SSF57667">
    <property type="entry name" value="beta-beta-alpha zinc fingers"/>
    <property type="match status" value="3"/>
</dbReference>
<gene>
    <name evidence="18" type="primary">ZNF75D</name>
</gene>
<keyword evidence="19" id="KW-1185">Reference proteome</keyword>
<reference evidence="18" key="2">
    <citation type="submission" date="2025-09" db="UniProtKB">
        <authorList>
            <consortium name="Ensembl"/>
        </authorList>
    </citation>
    <scope>IDENTIFICATION</scope>
</reference>
<keyword evidence="7" id="KW-0862">Zinc</keyword>
<dbReference type="SUPFAM" id="SSF109640">
    <property type="entry name" value="KRAB domain (Kruppel-associated box)"/>
    <property type="match status" value="1"/>
</dbReference>
<keyword evidence="4" id="KW-0479">Metal-binding</keyword>
<feature type="domain" description="C2H2-type" evidence="15">
    <location>
        <begin position="298"/>
        <end position="325"/>
    </location>
</feature>
<dbReference type="Pfam" id="PF02023">
    <property type="entry name" value="SCAN"/>
    <property type="match status" value="1"/>
</dbReference>
<dbReference type="FunFam" id="3.30.160.60:FF:000212">
    <property type="entry name" value="zinc finger protein 382 isoform X2"/>
    <property type="match status" value="1"/>
</dbReference>
<evidence type="ECO:0000256" key="12">
    <source>
        <dbReference type="PROSITE-ProRule" id="PRU00042"/>
    </source>
</evidence>
<evidence type="ECO:0000259" key="17">
    <source>
        <dbReference type="PROSITE" id="PS50805"/>
    </source>
</evidence>
<evidence type="ECO:0000256" key="7">
    <source>
        <dbReference type="ARBA" id="ARBA00022833"/>
    </source>
</evidence>
<dbReference type="GO" id="GO:0005634">
    <property type="term" value="C:nucleus"/>
    <property type="evidence" value="ECO:0007669"/>
    <property type="project" value="UniProtKB-SubCell"/>
</dbReference>
<dbReference type="InterPro" id="IPR036236">
    <property type="entry name" value="Znf_C2H2_sf"/>
</dbReference>
<dbReference type="SMART" id="SM00349">
    <property type="entry name" value="KRAB"/>
    <property type="match status" value="1"/>
</dbReference>
<dbReference type="RefSeq" id="XP_011833753.1">
    <property type="nucleotide sequence ID" value="XM_011978363.1"/>
</dbReference>
<dbReference type="OMA" id="FNYHEAP"/>
<feature type="region of interest" description="Disordered" evidence="14">
    <location>
        <begin position="218"/>
        <end position="242"/>
    </location>
</feature>
<dbReference type="CTD" id="7626"/>
<dbReference type="Gene3D" id="3.30.160.60">
    <property type="entry name" value="Classic Zinc Finger"/>
    <property type="match status" value="5"/>
</dbReference>
<dbReference type="GO" id="GO:0000978">
    <property type="term" value="F:RNA polymerase II cis-regulatory region sequence-specific DNA binding"/>
    <property type="evidence" value="ECO:0007669"/>
    <property type="project" value="TreeGrafter"/>
</dbReference>
<dbReference type="Gene3D" id="1.10.4020.10">
    <property type="entry name" value="DNA breaking-rejoining enzymes"/>
    <property type="match status" value="1"/>
</dbReference>
<dbReference type="GeneID" id="105538483"/>
<dbReference type="GeneTree" id="ENSGT00940000162817"/>
<keyword evidence="11 13" id="KW-0539">Nucleus</keyword>
<feature type="domain" description="C2H2-type" evidence="15">
    <location>
        <begin position="382"/>
        <end position="409"/>
    </location>
</feature>
<comment type="similarity">
    <text evidence="3">Belongs to the krueppel C2H2-type zinc-finger protein family.</text>
</comment>
<dbReference type="Gene3D" id="6.10.140.140">
    <property type="match status" value="1"/>
</dbReference>
<keyword evidence="8" id="KW-0805">Transcription regulation</keyword>
<keyword evidence="6 12" id="KW-0863">Zinc-finger</keyword>
<dbReference type="SUPFAM" id="SSF47353">
    <property type="entry name" value="Retrovirus capsid dimerization domain-like"/>
    <property type="match status" value="1"/>
</dbReference>
<evidence type="ECO:0000256" key="9">
    <source>
        <dbReference type="ARBA" id="ARBA00023125"/>
    </source>
</evidence>
<feature type="compositionally biased region" description="Basic residues" evidence="14">
    <location>
        <begin position="232"/>
        <end position="242"/>
    </location>
</feature>
<dbReference type="Pfam" id="PF00096">
    <property type="entry name" value="zf-C2H2"/>
    <property type="match status" value="5"/>
</dbReference>
<dbReference type="FunFam" id="3.30.160.60:FF:001340">
    <property type="entry name" value="zinc finger protein 75D isoform X1"/>
    <property type="match status" value="1"/>
</dbReference>
<evidence type="ECO:0000259" key="15">
    <source>
        <dbReference type="PROSITE" id="PS50157"/>
    </source>
</evidence>
<feature type="domain" description="C2H2-type" evidence="15">
    <location>
        <begin position="326"/>
        <end position="353"/>
    </location>
</feature>
<evidence type="ECO:0000256" key="14">
    <source>
        <dbReference type="SAM" id="MobiDB-lite"/>
    </source>
</evidence>
<evidence type="ECO:0000256" key="3">
    <source>
        <dbReference type="ARBA" id="ARBA00006991"/>
    </source>
</evidence>